<dbReference type="EMBL" id="CP039138">
    <property type="protein sequence ID" value="QCP91434.1"/>
    <property type="molecule type" value="Genomic_DNA"/>
</dbReference>
<proteinExistence type="predicted"/>
<organism evidence="1 2">
    <name type="scientific">Haloarcula marismortui (strain ATCC 43049 / DSM 3752 / JCM 8966 / VKM B-1809)</name>
    <name type="common">Halobacterium marismortui</name>
    <dbReference type="NCBI Taxonomy" id="272569"/>
    <lineage>
        <taxon>Archaea</taxon>
        <taxon>Methanobacteriati</taxon>
        <taxon>Methanobacteriota</taxon>
        <taxon>Stenosarchaea group</taxon>
        <taxon>Halobacteria</taxon>
        <taxon>Halobacteriales</taxon>
        <taxon>Haloarculaceae</taxon>
        <taxon>Haloarcula</taxon>
    </lineage>
</organism>
<reference evidence="1 2" key="1">
    <citation type="submission" date="2019-04" db="EMBL/GenBank/DDBJ databases">
        <title>Methylomes of two halophilic Archaea, Haloarcula marismortui and Haloferax mediterranei.</title>
        <authorList>
            <person name="DasSarma S."/>
            <person name="DasSarma P."/>
            <person name="DasSarma S."/>
            <person name="Fomenkov A."/>
            <person name="Vincze T."/>
            <person name="Anton B.P."/>
            <person name="Roberts R.J."/>
        </authorList>
    </citation>
    <scope>NUCLEOTIDE SEQUENCE [LARGE SCALE GENOMIC DNA]</scope>
    <source>
        <strain evidence="1 2">ATCC 43049</strain>
    </source>
</reference>
<sequence>MTEVFSIVFTPSAGTTIELPSEIGRKDCGHYGGGQRGDGTFKISVVGRGKKSEYVVLSNDVGHTEVEGDSEILGTDVADETLWYAVPISAYGGGE</sequence>
<dbReference type="GeneID" id="41340158"/>
<accession>A0A4P8JZ67</accession>
<dbReference type="RefSeq" id="WP_137440611.1">
    <property type="nucleotide sequence ID" value="NC_006396.1"/>
</dbReference>
<evidence type="ECO:0000313" key="1">
    <source>
        <dbReference type="EMBL" id="QCP91434.1"/>
    </source>
</evidence>
<evidence type="ECO:0000313" key="2">
    <source>
        <dbReference type="Proteomes" id="UP000298722"/>
    </source>
</evidence>
<protein>
    <submittedName>
        <fullName evidence="1">Uncharacterized protein</fullName>
    </submittedName>
</protein>
<name>A0A4P8JZ67_HALMA</name>
<dbReference type="AlphaFoldDB" id="A0A4P8JZ67"/>
<dbReference type="Proteomes" id="UP000298722">
    <property type="component" value="Chromosome"/>
</dbReference>
<gene>
    <name evidence="1" type="ORF">E6P14_11445</name>
</gene>